<dbReference type="Proteomes" id="UP000430971">
    <property type="component" value="Unassembled WGS sequence"/>
</dbReference>
<dbReference type="Proteomes" id="UP000265775">
    <property type="component" value="Unassembled WGS sequence"/>
</dbReference>
<dbReference type="Proteomes" id="UP000432196">
    <property type="component" value="Unassembled WGS sequence"/>
</dbReference>
<dbReference type="Proteomes" id="UP000451234">
    <property type="component" value="Unassembled WGS sequence"/>
</dbReference>
<evidence type="ECO:0000313" key="13">
    <source>
        <dbReference type="Proteomes" id="UP000261288"/>
    </source>
</evidence>
<reference evidence="13 14" key="1">
    <citation type="submission" date="2018-08" db="EMBL/GenBank/DDBJ databases">
        <title>A genome reference for cultivated species of the human gut microbiota.</title>
        <authorList>
            <person name="Zou Y."/>
            <person name="Xue W."/>
            <person name="Luo G."/>
        </authorList>
    </citation>
    <scope>NUCLEOTIDE SEQUENCE [LARGE SCALE GENOMIC DNA]</scope>
    <source>
        <strain evidence="12 14">AF11-12</strain>
        <strain evidence="11 13">TF06-45A</strain>
    </source>
</reference>
<dbReference type="EMBL" id="QSAR01000005">
    <property type="protein sequence ID" value="RGW64471.1"/>
    <property type="molecule type" value="Genomic_DNA"/>
</dbReference>
<evidence type="ECO:0000313" key="14">
    <source>
        <dbReference type="Proteomes" id="UP000265775"/>
    </source>
</evidence>
<dbReference type="Proteomes" id="UP000468842">
    <property type="component" value="Unassembled WGS sequence"/>
</dbReference>
<dbReference type="EMBL" id="QSRZ01000005">
    <property type="protein sequence ID" value="RGL49646.1"/>
    <property type="molecule type" value="Genomic_DNA"/>
</dbReference>
<reference evidence="15 16" key="2">
    <citation type="journal article" date="2019" name="Nat. Med.">
        <title>A library of human gut bacterial isolates paired with longitudinal multiomics data enables mechanistic microbiome research.</title>
        <authorList>
            <person name="Poyet M."/>
            <person name="Groussin M."/>
            <person name="Gibbons S.M."/>
            <person name="Avila-Pacheco J."/>
            <person name="Jiang X."/>
            <person name="Kearney S.M."/>
            <person name="Perrotta A.R."/>
            <person name="Berdy B."/>
            <person name="Zhao S."/>
            <person name="Lieberman T.D."/>
            <person name="Swanson P.K."/>
            <person name="Smith M."/>
            <person name="Roesemann S."/>
            <person name="Alexander J.E."/>
            <person name="Rich S.A."/>
            <person name="Livny J."/>
            <person name="Vlamakis H."/>
            <person name="Clish C."/>
            <person name="Bullock K."/>
            <person name="Deik A."/>
            <person name="Scott J."/>
            <person name="Pierce K.A."/>
            <person name="Xavier R.J."/>
            <person name="Alm E.J."/>
        </authorList>
    </citation>
    <scope>NUCLEOTIDE SEQUENCE [LARGE SCALE GENOMIC DNA]</scope>
    <source>
        <strain evidence="6 18">BIOML-A118</strain>
        <strain evidence="5 23">BIOML-A136</strain>
        <strain evidence="4 20">BIOML-A166</strain>
        <strain evidence="3 16">BIOML-A201</strain>
        <strain evidence="2 21">BIOML-A210</strain>
        <strain evidence="1 24">BIOML-A320</strain>
        <strain evidence="10 22">BIOML-A37</strain>
        <strain evidence="9 19">BIOML-A55</strain>
        <strain evidence="8 15">BIOML-A65</strain>
        <strain evidence="7 17">BIOML-A75</strain>
    </source>
</reference>
<dbReference type="EMBL" id="WDWU01000003">
    <property type="protein sequence ID" value="KAB7057562.1"/>
    <property type="molecule type" value="Genomic_DNA"/>
</dbReference>
<dbReference type="Proteomes" id="UP000467387">
    <property type="component" value="Unassembled WGS sequence"/>
</dbReference>
<dbReference type="Proteomes" id="UP000261288">
    <property type="component" value="Unassembled WGS sequence"/>
</dbReference>
<evidence type="ECO:0000313" key="19">
    <source>
        <dbReference type="Proteomes" id="UP000460881"/>
    </source>
</evidence>
<comment type="caution">
    <text evidence="4">The sequence shown here is derived from an EMBL/GenBank/DDBJ whole genome shotgun (WGS) entry which is preliminary data.</text>
</comment>
<dbReference type="Proteomes" id="UP000461165">
    <property type="component" value="Unassembled WGS sequence"/>
</dbReference>
<evidence type="ECO:0000313" key="18">
    <source>
        <dbReference type="Proteomes" id="UP000460333"/>
    </source>
</evidence>
<gene>
    <name evidence="12" type="ORF">DWV59_05390</name>
    <name evidence="11" type="ORF">DXC63_05720</name>
    <name evidence="10" type="ORF">GBB40_08405</name>
    <name evidence="9" type="ORF">GBB63_08360</name>
    <name evidence="7" type="ORF">GBB65_04985</name>
    <name evidence="8" type="ORF">GBB73_08535</name>
    <name evidence="6" type="ORF">GBC43_02770</name>
    <name evidence="5" type="ORF">GBC45_07160</name>
    <name evidence="4" type="ORF">GBC97_09350</name>
    <name evidence="3" type="ORF">GBI83_02180</name>
    <name evidence="2" type="ORF">GBI87_02265</name>
    <name evidence="1" type="ORF">GBK08_09625</name>
</gene>
<dbReference type="Proteomes" id="UP000460333">
    <property type="component" value="Unassembled WGS sequence"/>
</dbReference>
<evidence type="ECO:0000313" key="3">
    <source>
        <dbReference type="EMBL" id="KAB7074102.1"/>
    </source>
</evidence>
<dbReference type="EMBL" id="WDTJ01000002">
    <property type="protein sequence ID" value="KAB7237166.1"/>
    <property type="molecule type" value="Genomic_DNA"/>
</dbReference>
<organism evidence="4 20">
    <name type="scientific">Bifidobacterium longum</name>
    <dbReference type="NCBI Taxonomy" id="216816"/>
    <lineage>
        <taxon>Bacteria</taxon>
        <taxon>Bacillati</taxon>
        <taxon>Actinomycetota</taxon>
        <taxon>Actinomycetes</taxon>
        <taxon>Bifidobacteriales</taxon>
        <taxon>Bifidobacteriaceae</taxon>
        <taxon>Bifidobacterium</taxon>
    </lineage>
</organism>
<evidence type="ECO:0000313" key="17">
    <source>
        <dbReference type="Proteomes" id="UP000451234"/>
    </source>
</evidence>
<dbReference type="EMBL" id="WDWL01000003">
    <property type="protein sequence ID" value="KAB7074102.1"/>
    <property type="molecule type" value="Genomic_DNA"/>
</dbReference>
<evidence type="ECO:0000313" key="6">
    <source>
        <dbReference type="EMBL" id="KAB7237166.1"/>
    </source>
</evidence>
<dbReference type="Proteomes" id="UP000478746">
    <property type="component" value="Unassembled WGS sequence"/>
</dbReference>
<evidence type="ECO:0000313" key="16">
    <source>
        <dbReference type="Proteomes" id="UP000432196"/>
    </source>
</evidence>
<dbReference type="EMBL" id="WDRC01000021">
    <property type="protein sequence ID" value="KAB7358000.1"/>
    <property type="molecule type" value="Genomic_DNA"/>
</dbReference>
<evidence type="ECO:0000313" key="15">
    <source>
        <dbReference type="Proteomes" id="UP000430971"/>
    </source>
</evidence>
<evidence type="ECO:0000313" key="11">
    <source>
        <dbReference type="EMBL" id="RGL49646.1"/>
    </source>
</evidence>
<evidence type="ECO:0000313" key="7">
    <source>
        <dbReference type="EMBL" id="KAB7322838.1"/>
    </source>
</evidence>
<dbReference type="EMBL" id="WDUB01000009">
    <property type="protein sequence ID" value="KAB7203212.1"/>
    <property type="molecule type" value="Genomic_DNA"/>
</dbReference>
<evidence type="ECO:0000313" key="20">
    <source>
        <dbReference type="Proteomes" id="UP000461165"/>
    </source>
</evidence>
<dbReference type="EMBL" id="WDRV01000005">
    <property type="protein sequence ID" value="KAB7322838.1"/>
    <property type="molecule type" value="Genomic_DNA"/>
</dbReference>
<dbReference type="Proteomes" id="UP000460881">
    <property type="component" value="Unassembled WGS sequence"/>
</dbReference>
<evidence type="ECO:0000313" key="1">
    <source>
        <dbReference type="EMBL" id="KAB6836693.1"/>
    </source>
</evidence>
<dbReference type="EMBL" id="WEAY01000020">
    <property type="protein sequence ID" value="KAB6836693.1"/>
    <property type="molecule type" value="Genomic_DNA"/>
</dbReference>
<accession>A0A0M3TK15</accession>
<evidence type="ECO:0000313" key="21">
    <source>
        <dbReference type="Proteomes" id="UP000467387"/>
    </source>
</evidence>
<dbReference type="EMBL" id="WDQK01000019">
    <property type="protein sequence ID" value="KAB7394188.1"/>
    <property type="molecule type" value="Genomic_DNA"/>
</dbReference>
<evidence type="ECO:0000313" key="5">
    <source>
        <dbReference type="EMBL" id="KAB7203212.1"/>
    </source>
</evidence>
<dbReference type="Proteomes" id="UP000476628">
    <property type="component" value="Unassembled WGS sequence"/>
</dbReference>
<sequence>MAAQRYVQCAAHILRCGFRREILFCHGRSISAGFAALVCRPVSAGLCRYVPIYASMSPHVMIIKDHRRIVNHSNQTRRT</sequence>
<dbReference type="EMBL" id="WDVF01000019">
    <property type="protein sequence ID" value="KAB7133282.1"/>
    <property type="molecule type" value="Genomic_DNA"/>
</dbReference>
<name>A0A0M3TK15_BIFLN</name>
<evidence type="ECO:0000313" key="12">
    <source>
        <dbReference type="EMBL" id="RGW64471.1"/>
    </source>
</evidence>
<evidence type="ECO:0000313" key="8">
    <source>
        <dbReference type="EMBL" id="KAB7336090.1"/>
    </source>
</evidence>
<proteinExistence type="predicted"/>
<dbReference type="AlphaFoldDB" id="A0A0M3TK15"/>
<evidence type="ECO:0000313" key="9">
    <source>
        <dbReference type="EMBL" id="KAB7358000.1"/>
    </source>
</evidence>
<evidence type="ECO:0000313" key="22">
    <source>
        <dbReference type="Proteomes" id="UP000468842"/>
    </source>
</evidence>
<evidence type="ECO:0000313" key="24">
    <source>
        <dbReference type="Proteomes" id="UP000478746"/>
    </source>
</evidence>
<evidence type="ECO:0000313" key="4">
    <source>
        <dbReference type="EMBL" id="KAB7133282.1"/>
    </source>
</evidence>
<evidence type="ECO:0000313" key="23">
    <source>
        <dbReference type="Proteomes" id="UP000476628"/>
    </source>
</evidence>
<dbReference type="EMBL" id="WDRM01000021">
    <property type="protein sequence ID" value="KAB7336090.1"/>
    <property type="molecule type" value="Genomic_DNA"/>
</dbReference>
<evidence type="ECO:0000313" key="2">
    <source>
        <dbReference type="EMBL" id="KAB7057562.1"/>
    </source>
</evidence>
<evidence type="ECO:0000313" key="10">
    <source>
        <dbReference type="EMBL" id="KAB7394188.1"/>
    </source>
</evidence>
<protein>
    <submittedName>
        <fullName evidence="4">Uncharacterized protein</fullName>
    </submittedName>
</protein>